<dbReference type="GeneID" id="66081447"/>
<dbReference type="PANTHER" id="PTHR21661:SF35">
    <property type="entry name" value="EPOXIDE HYDROLASE"/>
    <property type="match status" value="1"/>
</dbReference>
<evidence type="ECO:0000256" key="1">
    <source>
        <dbReference type="ARBA" id="ARBA00010088"/>
    </source>
</evidence>
<gene>
    <name evidence="6" type="ORF">E1B28_012372</name>
</gene>
<feature type="domain" description="Epoxide hydrolase N-terminal" evidence="5">
    <location>
        <begin position="21"/>
        <end position="130"/>
    </location>
</feature>
<proteinExistence type="inferred from homology"/>
<feature type="active site" description="Nucleophile" evidence="4">
    <location>
        <position position="195"/>
    </location>
</feature>
<dbReference type="InterPro" id="IPR029058">
    <property type="entry name" value="AB_hydrolase_fold"/>
</dbReference>
<comment type="caution">
    <text evidence="6">The sequence shown here is derived from an EMBL/GenBank/DDBJ whole genome shotgun (WGS) entry which is preliminary data.</text>
</comment>
<dbReference type="PRINTS" id="PR00412">
    <property type="entry name" value="EPOXHYDRLASE"/>
</dbReference>
<comment type="similarity">
    <text evidence="1">Belongs to the peptidase S33 family.</text>
</comment>
<evidence type="ECO:0000256" key="2">
    <source>
        <dbReference type="ARBA" id="ARBA00022797"/>
    </source>
</evidence>
<dbReference type="InterPro" id="IPR016292">
    <property type="entry name" value="Epoxide_hydrolase"/>
</dbReference>
<protein>
    <recommendedName>
        <fullName evidence="5">Epoxide hydrolase N-terminal domain-containing protein</fullName>
    </recommendedName>
</protein>
<dbReference type="KEGG" id="more:E1B28_012372"/>
<dbReference type="SUPFAM" id="SSF53474">
    <property type="entry name" value="alpha/beta-Hydrolases"/>
    <property type="match status" value="1"/>
</dbReference>
<dbReference type="InterPro" id="IPR010497">
    <property type="entry name" value="Epoxide_hydro_N"/>
</dbReference>
<name>A0A9P7UQQ4_9AGAR</name>
<dbReference type="PIRSF" id="PIRSF001112">
    <property type="entry name" value="Epoxide_hydrolase"/>
    <property type="match status" value="1"/>
</dbReference>
<dbReference type="OrthoDB" id="7130006at2759"/>
<evidence type="ECO:0000313" key="7">
    <source>
        <dbReference type="Proteomes" id="UP001049176"/>
    </source>
</evidence>
<feature type="active site" description="Proton acceptor" evidence="4">
    <location>
        <position position="380"/>
    </location>
</feature>
<dbReference type="Pfam" id="PF06441">
    <property type="entry name" value="EHN"/>
    <property type="match status" value="1"/>
</dbReference>
<dbReference type="GO" id="GO:0097176">
    <property type="term" value="P:epoxide metabolic process"/>
    <property type="evidence" value="ECO:0007669"/>
    <property type="project" value="TreeGrafter"/>
</dbReference>
<dbReference type="AlphaFoldDB" id="A0A9P7UQQ4"/>
<keyword evidence="2" id="KW-0058">Aromatic hydrocarbons catabolism</keyword>
<feature type="active site" description="Proton donor" evidence="4">
    <location>
        <position position="329"/>
    </location>
</feature>
<dbReference type="RefSeq" id="XP_043004840.1">
    <property type="nucleotide sequence ID" value="XM_043157473.1"/>
</dbReference>
<evidence type="ECO:0000313" key="6">
    <source>
        <dbReference type="EMBL" id="KAG7088369.1"/>
    </source>
</evidence>
<dbReference type="Proteomes" id="UP001049176">
    <property type="component" value="Chromosome 8"/>
</dbReference>
<dbReference type="PANTHER" id="PTHR21661">
    <property type="entry name" value="EPOXIDE HYDROLASE 1-RELATED"/>
    <property type="match status" value="1"/>
</dbReference>
<dbReference type="Gene3D" id="3.40.50.1820">
    <property type="entry name" value="alpha/beta hydrolase"/>
    <property type="match status" value="1"/>
</dbReference>
<dbReference type="EMBL" id="CM032188">
    <property type="protein sequence ID" value="KAG7088369.1"/>
    <property type="molecule type" value="Genomic_DNA"/>
</dbReference>
<dbReference type="GO" id="GO:0004301">
    <property type="term" value="F:epoxide hydrolase activity"/>
    <property type="evidence" value="ECO:0007669"/>
    <property type="project" value="TreeGrafter"/>
</dbReference>
<keyword evidence="3" id="KW-0378">Hydrolase</keyword>
<accession>A0A9P7UQQ4</accession>
<evidence type="ECO:0000259" key="5">
    <source>
        <dbReference type="Pfam" id="PF06441"/>
    </source>
</evidence>
<evidence type="ECO:0000256" key="3">
    <source>
        <dbReference type="ARBA" id="ARBA00022801"/>
    </source>
</evidence>
<reference evidence="6" key="1">
    <citation type="journal article" date="2021" name="Genome Biol. Evol.">
        <title>The assembled and annotated genome of the fairy-ring fungus Marasmius oreades.</title>
        <authorList>
            <person name="Hiltunen M."/>
            <person name="Ament-Velasquez S.L."/>
            <person name="Johannesson H."/>
        </authorList>
    </citation>
    <scope>NUCLEOTIDE SEQUENCE</scope>
    <source>
        <strain evidence="6">03SP1</strain>
    </source>
</reference>
<evidence type="ECO:0000256" key="4">
    <source>
        <dbReference type="PIRSR" id="PIRSR001112-1"/>
    </source>
</evidence>
<organism evidence="6 7">
    <name type="scientific">Marasmius oreades</name>
    <name type="common">fairy-ring Marasmius</name>
    <dbReference type="NCBI Taxonomy" id="181124"/>
    <lineage>
        <taxon>Eukaryota</taxon>
        <taxon>Fungi</taxon>
        <taxon>Dikarya</taxon>
        <taxon>Basidiomycota</taxon>
        <taxon>Agaricomycotina</taxon>
        <taxon>Agaricomycetes</taxon>
        <taxon>Agaricomycetidae</taxon>
        <taxon>Agaricales</taxon>
        <taxon>Marasmiineae</taxon>
        <taxon>Marasmiaceae</taxon>
        <taxon>Marasmius</taxon>
    </lineage>
</organism>
<keyword evidence="7" id="KW-1185">Reference proteome</keyword>
<sequence>MMRTPTTTNKRPSSTMSGEVPFRISVSDEELFLLQKKLDLARFPDELSNSGWKYGVPLQDIQRLAERWKSGYDWRSEEAKLNDELPQFTRDIHVEGHGTLIIHYVHQRSAVAAAIPLLFVHGWPGSFIEVRKILPLLIQSSPKHPSFHVVALSLPGYGFSEAPYKPGFRAVQYAEIGNKLMLALGYPEYVTQGGDWGFMVTRKIAEVYGIVHSKAWHTNMPGGFPPAFSREPLLYLRQLLTPYTAAEKTGLARSAWFAKHGMGYFREQSTQPQTLGYSLADSPVGLLAWIYEKLVNWTDNYPWTDDEVLTWISIYYFSRAGPASSVRIYYEMMQDKEKVIKPLTPFGVSRFPKELNIRPRLWTRTVGNLVFEAEHSAGGHFAAYEKPKSLVGDLRKMFGKGGPAYGVVNGQKGYERVGTKAKL</sequence>
<dbReference type="InterPro" id="IPR000639">
    <property type="entry name" value="Epox_hydrolase-like"/>
</dbReference>